<evidence type="ECO:0000256" key="1">
    <source>
        <dbReference type="SAM" id="MobiDB-lite"/>
    </source>
</evidence>
<feature type="region of interest" description="Disordered" evidence="1">
    <location>
        <begin position="174"/>
        <end position="199"/>
    </location>
</feature>
<feature type="compositionally biased region" description="Low complexity" evidence="1">
    <location>
        <begin position="8"/>
        <end position="30"/>
    </location>
</feature>
<organism evidence="2 3">
    <name type="scientific">Pseudopithomyces chartarum</name>
    <dbReference type="NCBI Taxonomy" id="1892770"/>
    <lineage>
        <taxon>Eukaryota</taxon>
        <taxon>Fungi</taxon>
        <taxon>Dikarya</taxon>
        <taxon>Ascomycota</taxon>
        <taxon>Pezizomycotina</taxon>
        <taxon>Dothideomycetes</taxon>
        <taxon>Pleosporomycetidae</taxon>
        <taxon>Pleosporales</taxon>
        <taxon>Massarineae</taxon>
        <taxon>Didymosphaeriaceae</taxon>
        <taxon>Pseudopithomyces</taxon>
    </lineage>
</organism>
<dbReference type="EMBL" id="WVTA01000017">
    <property type="protein sequence ID" value="KAK3201166.1"/>
    <property type="molecule type" value="Genomic_DNA"/>
</dbReference>
<dbReference type="Proteomes" id="UP001280581">
    <property type="component" value="Unassembled WGS sequence"/>
</dbReference>
<accession>A0AAN6LSB8</accession>
<comment type="caution">
    <text evidence="2">The sequence shown here is derived from an EMBL/GenBank/DDBJ whole genome shotgun (WGS) entry which is preliminary data.</text>
</comment>
<feature type="compositionally biased region" description="Low complexity" evidence="1">
    <location>
        <begin position="286"/>
        <end position="296"/>
    </location>
</feature>
<feature type="compositionally biased region" description="Acidic residues" evidence="1">
    <location>
        <begin position="178"/>
        <end position="199"/>
    </location>
</feature>
<evidence type="ECO:0000313" key="2">
    <source>
        <dbReference type="EMBL" id="KAK3201166.1"/>
    </source>
</evidence>
<reference evidence="2 3" key="1">
    <citation type="submission" date="2021-02" db="EMBL/GenBank/DDBJ databases">
        <title>Genome assembly of Pseudopithomyces chartarum.</title>
        <authorList>
            <person name="Jauregui R."/>
            <person name="Singh J."/>
            <person name="Voisey C."/>
        </authorList>
    </citation>
    <scope>NUCLEOTIDE SEQUENCE [LARGE SCALE GENOMIC DNA]</scope>
    <source>
        <strain evidence="2 3">AGR01</strain>
    </source>
</reference>
<evidence type="ECO:0000313" key="3">
    <source>
        <dbReference type="Proteomes" id="UP001280581"/>
    </source>
</evidence>
<feature type="compositionally biased region" description="Basic and acidic residues" evidence="1">
    <location>
        <begin position="92"/>
        <end position="101"/>
    </location>
</feature>
<name>A0AAN6LSB8_9PLEO</name>
<protein>
    <submittedName>
        <fullName evidence="2">Uncharacterized protein</fullName>
    </submittedName>
</protein>
<feature type="compositionally biased region" description="Basic and acidic residues" evidence="1">
    <location>
        <begin position="121"/>
        <end position="135"/>
    </location>
</feature>
<proteinExistence type="predicted"/>
<feature type="region of interest" description="Disordered" evidence="1">
    <location>
        <begin position="286"/>
        <end position="306"/>
    </location>
</feature>
<sequence>MAPRKVAKAAAAATTTTTTTAANRTARAAASRGRFSPSPPSLDRVDGPSRVSKRTPKRPAERAAASSAATFVKKYGERIRAFVAAKFTRAPEPEVGDDVRKAGMVRRTGRVGKTPATPPKSPERKAKGGRVEKTKPKPRKGRGFTSMDVPDRLAGALSAHLQLLLEREAQVPLAAGSEDVEMSDVGEDEDEDEDSEMSDLDVEISDLDLEMSTQDVESSSEDVEMSDEDVEISVAVEISDVERHSGDGDLEMLDQEQAQDVPVAVDMDVDMPLARTEVIATPVRAPPVRRAPVQPQGNRTASSQAPRVAAPISLVITYGG</sequence>
<keyword evidence="3" id="KW-1185">Reference proteome</keyword>
<dbReference type="AlphaFoldDB" id="A0AAN6LSB8"/>
<feature type="region of interest" description="Disordered" evidence="1">
    <location>
        <begin position="1"/>
        <end position="69"/>
    </location>
</feature>
<feature type="region of interest" description="Disordered" evidence="1">
    <location>
        <begin position="92"/>
        <end position="149"/>
    </location>
</feature>
<gene>
    <name evidence="2" type="ORF">GRF29_213g1203367</name>
</gene>